<gene>
    <name evidence="6" type="ORF">ACFOLC_14705</name>
</gene>
<dbReference type="Gene3D" id="1.10.10.60">
    <property type="entry name" value="Homeodomain-like"/>
    <property type="match status" value="1"/>
</dbReference>
<dbReference type="Pfam" id="PF16925">
    <property type="entry name" value="TetR_C_13"/>
    <property type="match status" value="1"/>
</dbReference>
<name>A0ABV7RU73_9GAMM</name>
<dbReference type="Gene3D" id="1.10.357.10">
    <property type="entry name" value="Tetracycline Repressor, domain 2"/>
    <property type="match status" value="1"/>
</dbReference>
<dbReference type="SUPFAM" id="SSF46689">
    <property type="entry name" value="Homeodomain-like"/>
    <property type="match status" value="1"/>
</dbReference>
<dbReference type="Pfam" id="PF00440">
    <property type="entry name" value="TetR_N"/>
    <property type="match status" value="1"/>
</dbReference>
<protein>
    <submittedName>
        <fullName evidence="6">TetR/AcrR family transcriptional regulator</fullName>
    </submittedName>
</protein>
<evidence type="ECO:0000256" key="4">
    <source>
        <dbReference type="PROSITE-ProRule" id="PRU00335"/>
    </source>
</evidence>
<evidence type="ECO:0000256" key="2">
    <source>
        <dbReference type="ARBA" id="ARBA00023125"/>
    </source>
</evidence>
<comment type="caution">
    <text evidence="6">The sequence shown here is derived from an EMBL/GenBank/DDBJ whole genome shotgun (WGS) entry which is preliminary data.</text>
</comment>
<feature type="domain" description="HTH tetR-type" evidence="5">
    <location>
        <begin position="28"/>
        <end position="88"/>
    </location>
</feature>
<feature type="DNA-binding region" description="H-T-H motif" evidence="4">
    <location>
        <begin position="51"/>
        <end position="70"/>
    </location>
</feature>
<evidence type="ECO:0000256" key="1">
    <source>
        <dbReference type="ARBA" id="ARBA00023015"/>
    </source>
</evidence>
<evidence type="ECO:0000313" key="7">
    <source>
        <dbReference type="Proteomes" id="UP001595740"/>
    </source>
</evidence>
<dbReference type="RefSeq" id="WP_386760010.1">
    <property type="nucleotide sequence ID" value="NZ_JBHRXK010000008.1"/>
</dbReference>
<evidence type="ECO:0000259" key="5">
    <source>
        <dbReference type="PROSITE" id="PS50977"/>
    </source>
</evidence>
<keyword evidence="3" id="KW-0804">Transcription</keyword>
<keyword evidence="1" id="KW-0805">Transcription regulation</keyword>
<proteinExistence type="predicted"/>
<dbReference type="Proteomes" id="UP001595740">
    <property type="component" value="Unassembled WGS sequence"/>
</dbReference>
<dbReference type="PANTHER" id="PTHR47506:SF6">
    <property type="entry name" value="HTH-TYPE TRANSCRIPTIONAL REPRESSOR NEMR"/>
    <property type="match status" value="1"/>
</dbReference>
<dbReference type="EMBL" id="JBHRXK010000008">
    <property type="protein sequence ID" value="MFC3552252.1"/>
    <property type="molecule type" value="Genomic_DNA"/>
</dbReference>
<dbReference type="InterPro" id="IPR011075">
    <property type="entry name" value="TetR_C"/>
</dbReference>
<accession>A0ABV7RU73</accession>
<dbReference type="PANTHER" id="PTHR47506">
    <property type="entry name" value="TRANSCRIPTIONAL REGULATORY PROTEIN"/>
    <property type="match status" value="1"/>
</dbReference>
<keyword evidence="7" id="KW-1185">Reference proteome</keyword>
<dbReference type="InterPro" id="IPR036271">
    <property type="entry name" value="Tet_transcr_reg_TetR-rel_C_sf"/>
</dbReference>
<organism evidence="6 7">
    <name type="scientific">Lysobacter cavernae</name>
    <dbReference type="NCBI Taxonomy" id="1685901"/>
    <lineage>
        <taxon>Bacteria</taxon>
        <taxon>Pseudomonadati</taxon>
        <taxon>Pseudomonadota</taxon>
        <taxon>Gammaproteobacteria</taxon>
        <taxon>Lysobacterales</taxon>
        <taxon>Lysobacteraceae</taxon>
        <taxon>Lysobacter</taxon>
    </lineage>
</organism>
<dbReference type="InterPro" id="IPR009057">
    <property type="entry name" value="Homeodomain-like_sf"/>
</dbReference>
<sequence length="221" mass="23987">MFDMLLDMATRLVKGSSKADDRRSAHGAQTRLEILTTAQRVATAEGMEALSIGRLANAVGMSKAGLFAHFGSKEALQLATMEAAYEAYLREVVEPAQKAPPGAARLGKQLENYFAYIQRYAPYGGCFLCAASLEFDDRAGPVRERLRELIADRDGRIEAALREAVDAGHLPTDTDIEQRVFEIVAITGGVNAAFQLNKDPAVFDRARRALSTLAQANNGKP</sequence>
<evidence type="ECO:0000256" key="3">
    <source>
        <dbReference type="ARBA" id="ARBA00023163"/>
    </source>
</evidence>
<dbReference type="PRINTS" id="PR00455">
    <property type="entry name" value="HTHTETR"/>
</dbReference>
<keyword evidence="2 4" id="KW-0238">DNA-binding</keyword>
<dbReference type="PROSITE" id="PS50977">
    <property type="entry name" value="HTH_TETR_2"/>
    <property type="match status" value="1"/>
</dbReference>
<dbReference type="InterPro" id="IPR001647">
    <property type="entry name" value="HTH_TetR"/>
</dbReference>
<reference evidence="7" key="1">
    <citation type="journal article" date="2019" name="Int. J. Syst. Evol. Microbiol.">
        <title>The Global Catalogue of Microorganisms (GCM) 10K type strain sequencing project: providing services to taxonomists for standard genome sequencing and annotation.</title>
        <authorList>
            <consortium name="The Broad Institute Genomics Platform"/>
            <consortium name="The Broad Institute Genome Sequencing Center for Infectious Disease"/>
            <person name="Wu L."/>
            <person name="Ma J."/>
        </authorList>
    </citation>
    <scope>NUCLEOTIDE SEQUENCE [LARGE SCALE GENOMIC DNA]</scope>
    <source>
        <strain evidence="7">KCTC 42875</strain>
    </source>
</reference>
<dbReference type="SUPFAM" id="SSF48498">
    <property type="entry name" value="Tetracyclin repressor-like, C-terminal domain"/>
    <property type="match status" value="1"/>
</dbReference>
<evidence type="ECO:0000313" key="6">
    <source>
        <dbReference type="EMBL" id="MFC3552252.1"/>
    </source>
</evidence>